<name>A0A6J5M2Q0_9CAUD</name>
<dbReference type="InterPro" id="IPR010359">
    <property type="entry name" value="IrrE_HExxH"/>
</dbReference>
<feature type="region of interest" description="Disordered" evidence="1">
    <location>
        <begin position="157"/>
        <end position="181"/>
    </location>
</feature>
<evidence type="ECO:0000313" key="3">
    <source>
        <dbReference type="EMBL" id="CAB4139250.1"/>
    </source>
</evidence>
<dbReference type="Pfam" id="PF06114">
    <property type="entry name" value="Peptidase_M78"/>
    <property type="match status" value="1"/>
</dbReference>
<organism evidence="3">
    <name type="scientific">uncultured Caudovirales phage</name>
    <dbReference type="NCBI Taxonomy" id="2100421"/>
    <lineage>
        <taxon>Viruses</taxon>
        <taxon>Duplodnaviria</taxon>
        <taxon>Heunggongvirae</taxon>
        <taxon>Uroviricota</taxon>
        <taxon>Caudoviricetes</taxon>
        <taxon>Peduoviridae</taxon>
        <taxon>Maltschvirus</taxon>
        <taxon>Maltschvirus maltsch</taxon>
    </lineage>
</organism>
<proteinExistence type="predicted"/>
<accession>A0A6J5M2Q0</accession>
<evidence type="ECO:0000256" key="1">
    <source>
        <dbReference type="SAM" id="MobiDB-lite"/>
    </source>
</evidence>
<reference evidence="3" key="1">
    <citation type="submission" date="2020-04" db="EMBL/GenBank/DDBJ databases">
        <authorList>
            <person name="Chiriac C."/>
            <person name="Salcher M."/>
            <person name="Ghai R."/>
            <person name="Kavagutti S V."/>
        </authorList>
    </citation>
    <scope>NUCLEOTIDE SEQUENCE</scope>
</reference>
<sequence length="181" mass="20248">MNTSAISPELLLWLPGPLVTVEHKAKATSRVARRLKKLAAGRRLYAPETWKSVAAGLSIAIAPDFDPGGSRARLAYDEETDGWVIHLNLAYSHIQQASALVHELAHYFFHQARGEWLCDEPVVYYYEGRVDEEHHKLARDVERMIVQQWDEVPEGAGGLYGEASDEAPSLQSSTALSLRPW</sequence>
<feature type="compositionally biased region" description="Polar residues" evidence="1">
    <location>
        <begin position="169"/>
        <end position="181"/>
    </location>
</feature>
<feature type="domain" description="IrrE N-terminal-like" evidence="2">
    <location>
        <begin position="75"/>
        <end position="113"/>
    </location>
</feature>
<evidence type="ECO:0000259" key="2">
    <source>
        <dbReference type="Pfam" id="PF06114"/>
    </source>
</evidence>
<dbReference type="EMBL" id="LR796357">
    <property type="protein sequence ID" value="CAB4139250.1"/>
    <property type="molecule type" value="Genomic_DNA"/>
</dbReference>
<gene>
    <name evidence="3" type="ORF">UFOVP349_23</name>
</gene>
<protein>
    <recommendedName>
        <fullName evidence="2">IrrE N-terminal-like domain-containing protein</fullName>
    </recommendedName>
</protein>